<organism evidence="1 2">
    <name type="scientific">Giesbergeria anulus</name>
    <dbReference type="NCBI Taxonomy" id="180197"/>
    <lineage>
        <taxon>Bacteria</taxon>
        <taxon>Pseudomonadati</taxon>
        <taxon>Pseudomonadota</taxon>
        <taxon>Betaproteobacteria</taxon>
        <taxon>Burkholderiales</taxon>
        <taxon>Comamonadaceae</taxon>
        <taxon>Giesbergeria</taxon>
    </lineage>
</organism>
<sequence length="63" mass="7018">MKLPIKVESAQLLPCYEPGIVGLTLEMSKDQVLRMLDEMAKQVTPEVLVEMLDSVLECAGVER</sequence>
<reference evidence="1 2" key="1">
    <citation type="submission" date="2016-10" db="EMBL/GenBank/DDBJ databases">
        <authorList>
            <person name="de Groot N.N."/>
        </authorList>
    </citation>
    <scope>NUCLEOTIDE SEQUENCE [LARGE SCALE GENOMIC DNA]</scope>
    <source>
        <strain evidence="1 2">ATCC 35958</strain>
    </source>
</reference>
<protein>
    <submittedName>
        <fullName evidence="1">Uncharacterized protein</fullName>
    </submittedName>
</protein>
<dbReference type="EMBL" id="FOGD01000001">
    <property type="protein sequence ID" value="SEQ21901.1"/>
    <property type="molecule type" value="Genomic_DNA"/>
</dbReference>
<dbReference type="AlphaFoldDB" id="A0A1H9E886"/>
<gene>
    <name evidence="1" type="ORF">SAMN02982919_00227</name>
</gene>
<evidence type="ECO:0000313" key="2">
    <source>
        <dbReference type="Proteomes" id="UP000199766"/>
    </source>
</evidence>
<name>A0A1H9E886_9BURK</name>
<evidence type="ECO:0000313" key="1">
    <source>
        <dbReference type="EMBL" id="SEQ21901.1"/>
    </source>
</evidence>
<dbReference type="RefSeq" id="WP_091451460.1">
    <property type="nucleotide sequence ID" value="NZ_FOGD01000001.1"/>
</dbReference>
<dbReference type="STRING" id="180197.SAMN02982919_00227"/>
<accession>A0A1H9E886</accession>
<proteinExistence type="predicted"/>
<dbReference type="Proteomes" id="UP000199766">
    <property type="component" value="Unassembled WGS sequence"/>
</dbReference>
<keyword evidence="2" id="KW-1185">Reference proteome</keyword>